<protein>
    <recommendedName>
        <fullName evidence="4">Glycosyl transferases group 1</fullName>
    </recommendedName>
</protein>
<sequence length="440" mass="50348">MNILVIHNVENMFETRKTITDFIYSFQRQNPDDFYIYHRIMLPPTDAMRSVDWDLVIFDSTSLGIVTLRPRSRTAQIRDRYTFLRNTRAIKIAFPQDDASCGGVLDLLLNWLQVDCVFSVRPEKKDLIYPITSKSADFISTYSGFIDDDDVERLKKHRRPYEARDYVIGQRVTMYPAWGGRLSRLKGLMAQKFKQECIERELPASISVDPSDTLNGNDWCTFLGNCKFIIGAPGGHSVWDPYGVIQDSVNDYVAENPEASFEEIEQACFLGLDGLHEFPGFGPRIFEAAIMGCGQVLIENPYRGVIRPHEHYIPVAADMSNLDEAFTRMSDTGEVRAMIDRAYTHLVESQDFRISTMVKTVLDFFQSKAKLHKSPPLTREQQKATEAAHKQSLARETLRLGRSEERLEGEPLTNWANRVLSGQISDPEEVNMLVRQNKEL</sequence>
<keyword evidence="3" id="KW-1185">Reference proteome</keyword>
<evidence type="ECO:0008006" key="4">
    <source>
        <dbReference type="Google" id="ProtNLM"/>
    </source>
</evidence>
<dbReference type="EMBL" id="WXYQ01000001">
    <property type="protein sequence ID" value="NBG94397.1"/>
    <property type="molecule type" value="Genomic_DNA"/>
</dbReference>
<feature type="compositionally biased region" description="Basic and acidic residues" evidence="1">
    <location>
        <begin position="380"/>
        <end position="389"/>
    </location>
</feature>
<comment type="caution">
    <text evidence="2">The sequence shown here is derived from an EMBL/GenBank/DDBJ whole genome shotgun (WGS) entry which is preliminary data.</text>
</comment>
<evidence type="ECO:0000256" key="1">
    <source>
        <dbReference type="SAM" id="MobiDB-lite"/>
    </source>
</evidence>
<reference evidence="2 3" key="1">
    <citation type="journal article" date="2016" name="Int. J. Syst. Evol. Microbiol.">
        <title>Pyruvatibacter mobilis gen. nov., sp. nov., a marine bacterium from the culture broth of Picochlorum sp. 122.</title>
        <authorList>
            <person name="Wang G."/>
            <person name="Tang M."/>
            <person name="Wu H."/>
            <person name="Dai S."/>
            <person name="Li T."/>
            <person name="Chen C."/>
            <person name="He H."/>
            <person name="Fan J."/>
            <person name="Xiang W."/>
            <person name="Li X."/>
        </authorList>
    </citation>
    <scope>NUCLEOTIDE SEQUENCE [LARGE SCALE GENOMIC DNA]</scope>
    <source>
        <strain evidence="2 3">GYP-11</strain>
    </source>
</reference>
<dbReference type="AlphaFoldDB" id="A0A845Q7L7"/>
<gene>
    <name evidence="2" type="ORF">GTQ45_01465</name>
</gene>
<accession>A0A845Q7L7</accession>
<evidence type="ECO:0000313" key="2">
    <source>
        <dbReference type="EMBL" id="NBG94397.1"/>
    </source>
</evidence>
<dbReference type="OrthoDB" id="7178894at2"/>
<organism evidence="2 3">
    <name type="scientific">Pyruvatibacter mobilis</name>
    <dbReference type="NCBI Taxonomy" id="1712261"/>
    <lineage>
        <taxon>Bacteria</taxon>
        <taxon>Pseudomonadati</taxon>
        <taxon>Pseudomonadota</taxon>
        <taxon>Alphaproteobacteria</taxon>
        <taxon>Hyphomicrobiales</taxon>
        <taxon>Parvibaculaceae</taxon>
        <taxon>Pyruvatibacter</taxon>
    </lineage>
</organism>
<feature type="region of interest" description="Disordered" evidence="1">
    <location>
        <begin position="373"/>
        <end position="393"/>
    </location>
</feature>
<name>A0A845Q7L7_9HYPH</name>
<dbReference type="Proteomes" id="UP000470384">
    <property type="component" value="Unassembled WGS sequence"/>
</dbReference>
<dbReference type="GeneID" id="300656454"/>
<evidence type="ECO:0000313" key="3">
    <source>
        <dbReference type="Proteomes" id="UP000470384"/>
    </source>
</evidence>
<dbReference type="RefSeq" id="WP_160586501.1">
    <property type="nucleotide sequence ID" value="NZ_BMHN01000001.1"/>
</dbReference>
<proteinExistence type="predicted"/>